<evidence type="ECO:0000313" key="3">
    <source>
        <dbReference type="Proteomes" id="UP000664534"/>
    </source>
</evidence>
<dbReference type="Proteomes" id="UP000664534">
    <property type="component" value="Unassembled WGS sequence"/>
</dbReference>
<sequence>MLVLVEEEEVWAVATLVEAAVKNATSAARSVTLLGTAPRATVEVEEAATEVEDTEEEGMEEAQAVEEAEVC</sequence>
<accession>A0A8H3FGF5</accession>
<name>A0A8H3FGF5_9LECA</name>
<gene>
    <name evidence="2" type="ORF">IMSHALPRED_006112</name>
</gene>
<comment type="caution">
    <text evidence="2">The sequence shown here is derived from an EMBL/GenBank/DDBJ whole genome shotgun (WGS) entry which is preliminary data.</text>
</comment>
<dbReference type="AlphaFoldDB" id="A0A8H3FGF5"/>
<proteinExistence type="predicted"/>
<dbReference type="EMBL" id="CAJPDT010000035">
    <property type="protein sequence ID" value="CAF9924121.1"/>
    <property type="molecule type" value="Genomic_DNA"/>
</dbReference>
<evidence type="ECO:0000256" key="1">
    <source>
        <dbReference type="SAM" id="MobiDB-lite"/>
    </source>
</evidence>
<evidence type="ECO:0000313" key="2">
    <source>
        <dbReference type="EMBL" id="CAF9924121.1"/>
    </source>
</evidence>
<reference evidence="2" key="1">
    <citation type="submission" date="2021-03" db="EMBL/GenBank/DDBJ databases">
        <authorList>
            <person name="Tagirdzhanova G."/>
        </authorList>
    </citation>
    <scope>NUCLEOTIDE SEQUENCE</scope>
</reference>
<organism evidence="2 3">
    <name type="scientific">Imshaugia aleurites</name>
    <dbReference type="NCBI Taxonomy" id="172621"/>
    <lineage>
        <taxon>Eukaryota</taxon>
        <taxon>Fungi</taxon>
        <taxon>Dikarya</taxon>
        <taxon>Ascomycota</taxon>
        <taxon>Pezizomycotina</taxon>
        <taxon>Lecanoromycetes</taxon>
        <taxon>OSLEUM clade</taxon>
        <taxon>Lecanoromycetidae</taxon>
        <taxon>Lecanorales</taxon>
        <taxon>Lecanorineae</taxon>
        <taxon>Parmeliaceae</taxon>
        <taxon>Imshaugia</taxon>
    </lineage>
</organism>
<protein>
    <submittedName>
        <fullName evidence="2">Uncharacterized protein</fullName>
    </submittedName>
</protein>
<feature type="region of interest" description="Disordered" evidence="1">
    <location>
        <begin position="49"/>
        <end position="71"/>
    </location>
</feature>
<keyword evidence="3" id="KW-1185">Reference proteome</keyword>